<dbReference type="SUPFAM" id="SSF51735">
    <property type="entry name" value="NAD(P)-binding Rossmann-fold domains"/>
    <property type="match status" value="1"/>
</dbReference>
<keyword evidence="2" id="KW-0560">Oxidoreductase</keyword>
<comment type="caution">
    <text evidence="5">The sequence shown here is derived from an EMBL/GenBank/DDBJ whole genome shotgun (WGS) entry which is preliminary data.</text>
</comment>
<dbReference type="InterPro" id="IPR030827">
    <property type="entry name" value="Myo_inos_IolG"/>
</dbReference>
<dbReference type="InterPro" id="IPR000683">
    <property type="entry name" value="Gfo/Idh/MocA-like_OxRdtase_N"/>
</dbReference>
<dbReference type="GO" id="GO:0016491">
    <property type="term" value="F:oxidoreductase activity"/>
    <property type="evidence" value="ECO:0007669"/>
    <property type="project" value="UniProtKB-KW"/>
</dbReference>
<comment type="similarity">
    <text evidence="1">Belongs to the Gfo/Idh/MocA family.</text>
</comment>
<evidence type="ECO:0000313" key="6">
    <source>
        <dbReference type="Proteomes" id="UP000217771"/>
    </source>
</evidence>
<dbReference type="NCBIfam" id="TIGR04380">
    <property type="entry name" value="myo_inos_iolG"/>
    <property type="match status" value="1"/>
</dbReference>
<evidence type="ECO:0000256" key="2">
    <source>
        <dbReference type="ARBA" id="ARBA00023002"/>
    </source>
</evidence>
<sequence>MIRTAVLGAGRIGQVHASAVAASRLAQLVVVVDPFEEAAKSLAERIGCEAATDPLEVIARDDIDAVIIGTPTDTHVHLMLKAVEAGKAVLCEKPVDLDIAKVDEALRQLEDKDVPVMLAFNRRFDPSAAAMRQAIDAGEIGDVHQVVITSRDPGMPPEGYVQASGGIFRDMTIHDFDMARWLLGEEPTEVLATASRLVSPDLVEKYDDYDTVMVVMRTASGKQCHINNSRKAVYGYDQRMEVFGSNGMLLNDNLRPSTLRRYNQDQTEVHDPLLNFFLERYDDAFRAELEAFFGAVGSGKPVPVTPYDGRQALHLANCALESVRTGKVVKV</sequence>
<dbReference type="Pfam" id="PF22725">
    <property type="entry name" value="GFO_IDH_MocA_C3"/>
    <property type="match status" value="1"/>
</dbReference>
<protein>
    <submittedName>
        <fullName evidence="5">Inositol 2-dehydrogenase</fullName>
    </submittedName>
</protein>
<dbReference type="AlphaFoldDB" id="A0A2A2EMB7"/>
<gene>
    <name evidence="5" type="primary">iolG</name>
    <name evidence="5" type="ORF">CK498_24340</name>
</gene>
<keyword evidence="6" id="KW-1185">Reference proteome</keyword>
<dbReference type="InterPro" id="IPR055170">
    <property type="entry name" value="GFO_IDH_MocA-like_dom"/>
</dbReference>
<feature type="domain" description="Gfo/Idh/MocA-like oxidoreductase N-terminal" evidence="3">
    <location>
        <begin position="2"/>
        <end position="119"/>
    </location>
</feature>
<evidence type="ECO:0000313" key="5">
    <source>
        <dbReference type="EMBL" id="PAU74111.1"/>
    </source>
</evidence>
<dbReference type="RefSeq" id="WP_095623440.1">
    <property type="nucleotide sequence ID" value="NZ_NSKB01000015.1"/>
</dbReference>
<feature type="domain" description="GFO/IDH/MocA-like oxidoreductase" evidence="4">
    <location>
        <begin position="130"/>
        <end position="249"/>
    </location>
</feature>
<evidence type="ECO:0000259" key="3">
    <source>
        <dbReference type="Pfam" id="PF01408"/>
    </source>
</evidence>
<dbReference type="Gene3D" id="3.40.50.720">
    <property type="entry name" value="NAD(P)-binding Rossmann-like Domain"/>
    <property type="match status" value="1"/>
</dbReference>
<name>A0A2A2EMB7_9GAMM</name>
<dbReference type="PANTHER" id="PTHR42840">
    <property type="entry name" value="NAD(P)-BINDING ROSSMANN-FOLD SUPERFAMILY PROTEIN-RELATED"/>
    <property type="match status" value="1"/>
</dbReference>
<dbReference type="EMBL" id="NSKB01000015">
    <property type="protein sequence ID" value="PAU74111.1"/>
    <property type="molecule type" value="Genomic_DNA"/>
</dbReference>
<dbReference type="Proteomes" id="UP000217771">
    <property type="component" value="Unassembled WGS sequence"/>
</dbReference>
<dbReference type="GO" id="GO:0000166">
    <property type="term" value="F:nucleotide binding"/>
    <property type="evidence" value="ECO:0007669"/>
    <property type="project" value="InterPro"/>
</dbReference>
<dbReference type="SUPFAM" id="SSF55347">
    <property type="entry name" value="Glyceraldehyde-3-phosphate dehydrogenase-like, C-terminal domain"/>
    <property type="match status" value="1"/>
</dbReference>
<dbReference type="InterPro" id="IPR036291">
    <property type="entry name" value="NAD(P)-bd_dom_sf"/>
</dbReference>
<dbReference type="PANTHER" id="PTHR42840:SF3">
    <property type="entry name" value="BINDING ROSSMANN FOLD OXIDOREDUCTASE, PUTATIVE (AFU_ORTHOLOGUE AFUA_2G10240)-RELATED"/>
    <property type="match status" value="1"/>
</dbReference>
<evidence type="ECO:0000256" key="1">
    <source>
        <dbReference type="ARBA" id="ARBA00010928"/>
    </source>
</evidence>
<accession>A0A2A2EMB7</accession>
<organism evidence="5 6">
    <name type="scientific">Halomonas salipaludis</name>
    <dbReference type="NCBI Taxonomy" id="2032625"/>
    <lineage>
        <taxon>Bacteria</taxon>
        <taxon>Pseudomonadati</taxon>
        <taxon>Pseudomonadota</taxon>
        <taxon>Gammaproteobacteria</taxon>
        <taxon>Oceanospirillales</taxon>
        <taxon>Halomonadaceae</taxon>
        <taxon>Halomonas</taxon>
    </lineage>
</organism>
<dbReference type="OrthoDB" id="9801953at2"/>
<dbReference type="Pfam" id="PF01408">
    <property type="entry name" value="GFO_IDH_MocA"/>
    <property type="match status" value="1"/>
</dbReference>
<evidence type="ECO:0000259" key="4">
    <source>
        <dbReference type="Pfam" id="PF22725"/>
    </source>
</evidence>
<reference evidence="5 6" key="1">
    <citation type="submission" date="2017-08" db="EMBL/GenBank/DDBJ databases">
        <title>Halomonas alkalisoli sp. nov., isolated from saline alkaline soil.</title>
        <authorList>
            <person name="Wang D."/>
            <person name="Zhang G."/>
        </authorList>
    </citation>
    <scope>NUCLEOTIDE SEQUENCE [LARGE SCALE GENOMIC DNA]</scope>
    <source>
        <strain evidence="5 6">WRN001</strain>
    </source>
</reference>
<dbReference type="Gene3D" id="3.30.360.10">
    <property type="entry name" value="Dihydrodipicolinate Reductase, domain 2"/>
    <property type="match status" value="1"/>
</dbReference>
<proteinExistence type="inferred from homology"/>